<evidence type="ECO:0000256" key="6">
    <source>
        <dbReference type="SAM" id="MobiDB-lite"/>
    </source>
</evidence>
<dbReference type="PANTHER" id="PTHR47958">
    <property type="entry name" value="ATP-DEPENDENT RNA HELICASE DBP3"/>
    <property type="match status" value="1"/>
</dbReference>
<name>A0A1A8VVL4_PLAMA</name>
<proteinExistence type="predicted"/>
<evidence type="ECO:0000256" key="5">
    <source>
        <dbReference type="ARBA" id="ARBA00022840"/>
    </source>
</evidence>
<dbReference type="EC" id="3.6.4.13" evidence="1"/>
<feature type="compositionally biased region" description="Acidic residues" evidence="6">
    <location>
        <begin position="391"/>
        <end position="400"/>
    </location>
</feature>
<organism evidence="9 10">
    <name type="scientific">Plasmodium malariae</name>
    <dbReference type="NCBI Taxonomy" id="5858"/>
    <lineage>
        <taxon>Eukaryota</taxon>
        <taxon>Sar</taxon>
        <taxon>Alveolata</taxon>
        <taxon>Apicomplexa</taxon>
        <taxon>Aconoidasida</taxon>
        <taxon>Haemosporida</taxon>
        <taxon>Plasmodiidae</taxon>
        <taxon>Plasmodium</taxon>
        <taxon>Plasmodium (Plasmodium)</taxon>
    </lineage>
</organism>
<dbReference type="InterPro" id="IPR011545">
    <property type="entry name" value="DEAD/DEAH_box_helicase_dom"/>
</dbReference>
<dbReference type="PROSITE" id="PS51192">
    <property type="entry name" value="HELICASE_ATP_BIND_1"/>
    <property type="match status" value="1"/>
</dbReference>
<evidence type="ECO:0000256" key="4">
    <source>
        <dbReference type="ARBA" id="ARBA00022806"/>
    </source>
</evidence>
<dbReference type="AlphaFoldDB" id="A0A1A8VVL4"/>
<evidence type="ECO:0000256" key="1">
    <source>
        <dbReference type="ARBA" id="ARBA00012552"/>
    </source>
</evidence>
<dbReference type="Proteomes" id="UP000078597">
    <property type="component" value="Unassembled WGS sequence"/>
</dbReference>
<dbReference type="GO" id="GO:0005524">
    <property type="term" value="F:ATP binding"/>
    <property type="evidence" value="ECO:0007669"/>
    <property type="project" value="UniProtKB-KW"/>
</dbReference>
<feature type="domain" description="Helicase C-terminal" evidence="8">
    <location>
        <begin position="565"/>
        <end position="709"/>
    </location>
</feature>
<evidence type="ECO:0000313" key="10">
    <source>
        <dbReference type="Proteomes" id="UP000078597"/>
    </source>
</evidence>
<evidence type="ECO:0000313" key="9">
    <source>
        <dbReference type="EMBL" id="SBS84604.1"/>
    </source>
</evidence>
<dbReference type="Gene3D" id="3.40.50.300">
    <property type="entry name" value="P-loop containing nucleotide triphosphate hydrolases"/>
    <property type="match status" value="2"/>
</dbReference>
<dbReference type="InterPro" id="IPR001650">
    <property type="entry name" value="Helicase_C-like"/>
</dbReference>
<dbReference type="GO" id="GO:0016787">
    <property type="term" value="F:hydrolase activity"/>
    <property type="evidence" value="ECO:0007669"/>
    <property type="project" value="UniProtKB-KW"/>
</dbReference>
<dbReference type="SMART" id="SM00490">
    <property type="entry name" value="HELICc"/>
    <property type="match status" value="1"/>
</dbReference>
<dbReference type="CDD" id="cd18787">
    <property type="entry name" value="SF2_C_DEAD"/>
    <property type="match status" value="1"/>
</dbReference>
<dbReference type="SMART" id="SM00487">
    <property type="entry name" value="DEXDc"/>
    <property type="match status" value="1"/>
</dbReference>
<keyword evidence="4 9" id="KW-0347">Helicase</keyword>
<reference evidence="10" key="1">
    <citation type="submission" date="2016-05" db="EMBL/GenBank/DDBJ databases">
        <authorList>
            <person name="Naeem Raeece"/>
        </authorList>
    </citation>
    <scope>NUCLEOTIDE SEQUENCE [LARGE SCALE GENOMIC DNA]</scope>
</reference>
<dbReference type="Pfam" id="PF00270">
    <property type="entry name" value="DEAD"/>
    <property type="match status" value="1"/>
</dbReference>
<feature type="region of interest" description="Disordered" evidence="6">
    <location>
        <begin position="79"/>
        <end position="139"/>
    </location>
</feature>
<evidence type="ECO:0000259" key="8">
    <source>
        <dbReference type="PROSITE" id="PS51194"/>
    </source>
</evidence>
<dbReference type="InterPro" id="IPR014001">
    <property type="entry name" value="Helicase_ATP-bd"/>
</dbReference>
<protein>
    <recommendedName>
        <fullName evidence="1">RNA helicase</fullName>
        <ecNumber evidence="1">3.6.4.13</ecNumber>
    </recommendedName>
</protein>
<dbReference type="InterPro" id="IPR044742">
    <property type="entry name" value="DEAD/DEAH_RhlB"/>
</dbReference>
<dbReference type="GO" id="GO:0003724">
    <property type="term" value="F:RNA helicase activity"/>
    <property type="evidence" value="ECO:0007669"/>
    <property type="project" value="UniProtKB-EC"/>
</dbReference>
<feature type="region of interest" description="Disordered" evidence="6">
    <location>
        <begin position="391"/>
        <end position="420"/>
    </location>
</feature>
<evidence type="ECO:0000256" key="2">
    <source>
        <dbReference type="ARBA" id="ARBA00022741"/>
    </source>
</evidence>
<dbReference type="Pfam" id="PF00271">
    <property type="entry name" value="Helicase_C"/>
    <property type="match status" value="1"/>
</dbReference>
<gene>
    <name evidence="9" type="ORF">PMALA_010250</name>
</gene>
<keyword evidence="3" id="KW-0378">Hydrolase</keyword>
<keyword evidence="5" id="KW-0067">ATP-binding</keyword>
<feature type="compositionally biased region" description="Basic and acidic residues" evidence="6">
    <location>
        <begin position="79"/>
        <end position="114"/>
    </location>
</feature>
<dbReference type="CDD" id="cd00268">
    <property type="entry name" value="DEADc"/>
    <property type="match status" value="1"/>
</dbReference>
<feature type="region of interest" description="Disordered" evidence="6">
    <location>
        <begin position="166"/>
        <end position="189"/>
    </location>
</feature>
<dbReference type="SUPFAM" id="SSF52540">
    <property type="entry name" value="P-loop containing nucleoside triphosphate hydrolases"/>
    <property type="match status" value="1"/>
</dbReference>
<dbReference type="VEuPathDB" id="PlasmoDB:PmUG01_08034500"/>
<sequence>MSNSDEGKFFEHDDEKEEEKAGKGKELENKENAKNEKSNVTKNPNEENRDNEIGEELLGKDEIDPLDQFMEEINKVIEEEKKISEKKEKLKNNYEHVTSKRDQGKESVGEEGPHASKRYIRGNGKGQHGDNDDSSLDDNNATADIYEFLEKKNEELIHEKILEDGNGKQGNYVRKSGTAAKNKSDRLDGHDGYDGYDGYDGHDGYDGYDGHDGYDGYDEHVEHDGFDCLQYQSERRNDKEGDKIIDDMNYEEIELEKFKKDIFITDESINNFTLEESVQYKKKNNISAVGFNVPKPIFSFLQIKNLIDKDILQNMYNLSISVLSPIQSIVIPIFLSGRDFIATSRTGSGKTLSFIISLVIHIMNCKKFEGRVNYHMEKWDHRDDRHNIAEEEQAEKEENEEGKTYEDYKSEKKPQTKGRRGCPSAHALILTPTRELCVQIYDEMNRVSMKKLKSCILFSGINYTKAYNDIQKGVDIIIANVKTLISFINKKYLSLINTKYVILDEFDKLFTNQFIYSVISILKNIRPDAIRGFFSCTCSEHICELVKPYLNKRFITIKVGDNNVFIEKKFYILEENVKYMYLLNCIQNFIKNEQCFIFCNSKKNLLSLYDRLKKEISLRHISMDYIYGDIDQTQRIYKFECLKKKKTQIMISTDLMARGIDVVDLNFVINYDCPNDIFIYIHRIGRCSRMNSTGMSTLFHYGVRAYIHT</sequence>
<accession>A0A1A8VVL4</accession>
<dbReference type="PROSITE" id="PS51194">
    <property type="entry name" value="HELICASE_CTER"/>
    <property type="match status" value="1"/>
</dbReference>
<dbReference type="InterPro" id="IPR027417">
    <property type="entry name" value="P-loop_NTPase"/>
</dbReference>
<keyword evidence="2" id="KW-0547">Nucleotide-binding</keyword>
<evidence type="ECO:0000259" key="7">
    <source>
        <dbReference type="PROSITE" id="PS51192"/>
    </source>
</evidence>
<feature type="region of interest" description="Disordered" evidence="6">
    <location>
        <begin position="1"/>
        <end position="66"/>
    </location>
</feature>
<evidence type="ECO:0000256" key="3">
    <source>
        <dbReference type="ARBA" id="ARBA00022801"/>
    </source>
</evidence>
<feature type="domain" description="Helicase ATP-binding" evidence="7">
    <location>
        <begin position="331"/>
        <end position="556"/>
    </location>
</feature>
<feature type="compositionally biased region" description="Basic and acidic residues" evidence="6">
    <location>
        <begin position="1"/>
        <end position="63"/>
    </location>
</feature>
<feature type="compositionally biased region" description="Basic and acidic residues" evidence="6">
    <location>
        <begin position="401"/>
        <end position="414"/>
    </location>
</feature>
<dbReference type="GO" id="GO:0003676">
    <property type="term" value="F:nucleic acid binding"/>
    <property type="evidence" value="ECO:0007669"/>
    <property type="project" value="InterPro"/>
</dbReference>
<dbReference type="EMBL" id="FLQW01000559">
    <property type="protein sequence ID" value="SBS84604.1"/>
    <property type="molecule type" value="Genomic_DNA"/>
</dbReference>